<evidence type="ECO:0000313" key="4">
    <source>
        <dbReference type="Proteomes" id="UP000283589"/>
    </source>
</evidence>
<name>A0A412WY09_9BACT</name>
<dbReference type="Proteomes" id="UP000283589">
    <property type="component" value="Unassembled WGS sequence"/>
</dbReference>
<proteinExistence type="predicted"/>
<accession>A0A412WY09</accession>
<dbReference type="EMBL" id="CP069450">
    <property type="protein sequence ID" value="QRO49602.1"/>
    <property type="molecule type" value="Genomic_DNA"/>
</dbReference>
<keyword evidence="1" id="KW-0472">Membrane</keyword>
<gene>
    <name evidence="3" type="ORF">DWW18_13935</name>
    <name evidence="2" type="ORF">I6J59_17160</name>
</gene>
<evidence type="ECO:0000313" key="3">
    <source>
        <dbReference type="EMBL" id="RGV32512.1"/>
    </source>
</evidence>
<reference evidence="2 5" key="2">
    <citation type="submission" date="2021-02" db="EMBL/GenBank/DDBJ databases">
        <title>FDA dAtabase for Regulatory Grade micrObial Sequences (FDA-ARGOS): Supporting development and validation of Infectious Disease Dx tests.</title>
        <authorList>
            <person name="Carlson P."/>
            <person name="Fischbach M."/>
            <person name="Hastie J."/>
            <person name="Bilen M."/>
            <person name="Cheng A."/>
            <person name="Tallon L."/>
            <person name="Sadzewicz L."/>
            <person name="Zhao X."/>
            <person name="Boylan J."/>
            <person name="Ott S."/>
            <person name="Bowen H."/>
            <person name="Vavikolanu K."/>
            <person name="Mehta A."/>
            <person name="Aluvathingal J."/>
            <person name="Nadendla S."/>
            <person name="Yan Y."/>
            <person name="Sichtig H."/>
        </authorList>
    </citation>
    <scope>NUCLEOTIDE SEQUENCE [LARGE SCALE GENOMIC DNA]</scope>
    <source>
        <strain evidence="2 5">FDAARGOS_1229</strain>
    </source>
</reference>
<keyword evidence="5" id="KW-1185">Reference proteome</keyword>
<dbReference type="AlphaFoldDB" id="A0A412WY09"/>
<dbReference type="EMBL" id="QRZA01000020">
    <property type="protein sequence ID" value="RGV32512.1"/>
    <property type="molecule type" value="Genomic_DNA"/>
</dbReference>
<keyword evidence="1" id="KW-1133">Transmembrane helix</keyword>
<keyword evidence="1" id="KW-0812">Transmembrane</keyword>
<protein>
    <submittedName>
        <fullName evidence="3">Uncharacterized protein</fullName>
    </submittedName>
</protein>
<dbReference type="STRING" id="1121130.GCA_000519105_02554"/>
<reference evidence="3 4" key="1">
    <citation type="submission" date="2018-08" db="EMBL/GenBank/DDBJ databases">
        <title>A genome reference for cultivated species of the human gut microbiota.</title>
        <authorList>
            <person name="Zou Y."/>
            <person name="Xue W."/>
            <person name="Luo G."/>
        </authorList>
    </citation>
    <scope>NUCLEOTIDE SEQUENCE [LARGE SCALE GENOMIC DNA]</scope>
    <source>
        <strain evidence="3 4">AF14-49</strain>
    </source>
</reference>
<evidence type="ECO:0000256" key="1">
    <source>
        <dbReference type="SAM" id="Phobius"/>
    </source>
</evidence>
<dbReference type="Proteomes" id="UP000654720">
    <property type="component" value="Chromosome"/>
</dbReference>
<organism evidence="3 4">
    <name type="scientific">Butyricimonas virosa</name>
    <dbReference type="NCBI Taxonomy" id="544645"/>
    <lineage>
        <taxon>Bacteria</taxon>
        <taxon>Pseudomonadati</taxon>
        <taxon>Bacteroidota</taxon>
        <taxon>Bacteroidia</taxon>
        <taxon>Bacteroidales</taxon>
        <taxon>Odoribacteraceae</taxon>
        <taxon>Butyricimonas</taxon>
    </lineage>
</organism>
<evidence type="ECO:0000313" key="5">
    <source>
        <dbReference type="Proteomes" id="UP000654720"/>
    </source>
</evidence>
<sequence length="62" mass="7024">MKNLFLLMVAFLLFCSTSPPDFHVRANDNGGWMYDVVLRVGASGIILIGQCFCIDRKEKIMK</sequence>
<dbReference type="RefSeq" id="WP_027203124.1">
    <property type="nucleotide sequence ID" value="NZ_CAJKXH010000023.1"/>
</dbReference>
<evidence type="ECO:0000313" key="2">
    <source>
        <dbReference type="EMBL" id="QRO49602.1"/>
    </source>
</evidence>
<feature type="transmembrane region" description="Helical" evidence="1">
    <location>
        <begin position="36"/>
        <end position="54"/>
    </location>
</feature>
<dbReference type="GeneID" id="93097689"/>